<reference evidence="5 6" key="1">
    <citation type="submission" date="2018-11" db="EMBL/GenBank/DDBJ databases">
        <title>Genome sequence and assembly of Colletotrichum spinosum.</title>
        <authorList>
            <person name="Gan P."/>
            <person name="Shirasu K."/>
        </authorList>
    </citation>
    <scope>NUCLEOTIDE SEQUENCE [LARGE SCALE GENOMIC DNA]</scope>
    <source>
        <strain evidence="5 6">CBS 515.97</strain>
    </source>
</reference>
<evidence type="ECO:0000256" key="3">
    <source>
        <dbReference type="SAM" id="SignalP"/>
    </source>
</evidence>
<proteinExistence type="predicted"/>
<evidence type="ECO:0000313" key="5">
    <source>
        <dbReference type="EMBL" id="TDZ30348.1"/>
    </source>
</evidence>
<evidence type="ECO:0000256" key="2">
    <source>
        <dbReference type="SAM" id="Phobius"/>
    </source>
</evidence>
<dbReference type="PANTHER" id="PTHR42028:SF1">
    <property type="entry name" value="YALI0E30657P"/>
    <property type="match status" value="1"/>
</dbReference>
<gene>
    <name evidence="5" type="ORF">C8035_v002815</name>
</gene>
<feature type="transmembrane region" description="Helical" evidence="2">
    <location>
        <begin position="256"/>
        <end position="276"/>
    </location>
</feature>
<keyword evidence="2" id="KW-0472">Membrane</keyword>
<feature type="signal peptide" evidence="3">
    <location>
        <begin position="1"/>
        <end position="20"/>
    </location>
</feature>
<dbReference type="Proteomes" id="UP000295083">
    <property type="component" value="Unassembled WGS sequence"/>
</dbReference>
<dbReference type="InterPro" id="IPR055561">
    <property type="entry name" value="DUF7137"/>
</dbReference>
<dbReference type="Pfam" id="PF23585">
    <property type="entry name" value="DUF7137"/>
    <property type="match status" value="1"/>
</dbReference>
<keyword evidence="3" id="KW-0732">Signal</keyword>
<dbReference type="EMBL" id="QAPG01000134">
    <property type="protein sequence ID" value="TDZ30348.1"/>
    <property type="molecule type" value="Genomic_DNA"/>
</dbReference>
<name>A0A4R8PXR4_9PEZI</name>
<evidence type="ECO:0000259" key="4">
    <source>
        <dbReference type="Pfam" id="PF23585"/>
    </source>
</evidence>
<feature type="compositionally biased region" description="Low complexity" evidence="1">
    <location>
        <begin position="42"/>
        <end position="68"/>
    </location>
</feature>
<dbReference type="AlphaFoldDB" id="A0A4R8PXR4"/>
<keyword evidence="6" id="KW-1185">Reference proteome</keyword>
<feature type="region of interest" description="Disordered" evidence="1">
    <location>
        <begin position="42"/>
        <end position="104"/>
    </location>
</feature>
<keyword evidence="2" id="KW-0812">Transmembrane</keyword>
<keyword evidence="2" id="KW-1133">Transmembrane helix</keyword>
<feature type="chain" id="PRO_5020303749" description="DUF7137 domain-containing protein" evidence="3">
    <location>
        <begin position="21"/>
        <end position="281"/>
    </location>
</feature>
<feature type="compositionally biased region" description="Low complexity" evidence="1">
    <location>
        <begin position="80"/>
        <end position="104"/>
    </location>
</feature>
<comment type="caution">
    <text evidence="5">The sequence shown here is derived from an EMBL/GenBank/DDBJ whole genome shotgun (WGS) entry which is preliminary data.</text>
</comment>
<feature type="compositionally biased region" description="Polar residues" evidence="1">
    <location>
        <begin position="69"/>
        <end position="79"/>
    </location>
</feature>
<sequence>MKAVRALALGLAAFSPLASAWPKWLPEIDALVVRQNEDAASSAASATEAETARTGAAPTQTTAKATATESNAVKTGNLNTADGTARRTGTATGTKTGTSKATATFDINDPSGGVKMIEPATVGGAINLYKIGDYVTWKWNYTDLQASPTAIDVLVSCSSLSQTWTLTQNMTFAQPASYTWDTSVQATDPAAPLRNAQYTLVIYDAASSVSATAVPGYLGVSNPLQFGMYSGLPYQNLSDWKCPGCESGASTVDNRALGMALGMSILTVASFTWFVAGAGMI</sequence>
<organism evidence="5 6">
    <name type="scientific">Colletotrichum spinosum</name>
    <dbReference type="NCBI Taxonomy" id="1347390"/>
    <lineage>
        <taxon>Eukaryota</taxon>
        <taxon>Fungi</taxon>
        <taxon>Dikarya</taxon>
        <taxon>Ascomycota</taxon>
        <taxon>Pezizomycotina</taxon>
        <taxon>Sordariomycetes</taxon>
        <taxon>Hypocreomycetidae</taxon>
        <taxon>Glomerellales</taxon>
        <taxon>Glomerellaceae</taxon>
        <taxon>Colletotrichum</taxon>
        <taxon>Colletotrichum orbiculare species complex</taxon>
    </lineage>
</organism>
<evidence type="ECO:0000256" key="1">
    <source>
        <dbReference type="SAM" id="MobiDB-lite"/>
    </source>
</evidence>
<dbReference type="PANTHER" id="PTHR42028">
    <property type="entry name" value="CHROMOSOME 1, WHOLE GENOME SHOTGUN SEQUENCE"/>
    <property type="match status" value="1"/>
</dbReference>
<protein>
    <recommendedName>
        <fullName evidence="4">DUF7137 domain-containing protein</fullName>
    </recommendedName>
</protein>
<evidence type="ECO:0000313" key="6">
    <source>
        <dbReference type="Proteomes" id="UP000295083"/>
    </source>
</evidence>
<accession>A0A4R8PXR4</accession>
<feature type="domain" description="DUF7137" evidence="4">
    <location>
        <begin position="109"/>
        <end position="243"/>
    </location>
</feature>